<dbReference type="AlphaFoldDB" id="A0A6C0KTU5"/>
<protein>
    <submittedName>
        <fullName evidence="1">Uncharacterized protein</fullName>
    </submittedName>
</protein>
<reference evidence="1" key="1">
    <citation type="journal article" date="2020" name="Nature">
        <title>Giant virus diversity and host interactions through global metagenomics.</title>
        <authorList>
            <person name="Schulz F."/>
            <person name="Roux S."/>
            <person name="Paez-Espino D."/>
            <person name="Jungbluth S."/>
            <person name="Walsh D.A."/>
            <person name="Denef V.J."/>
            <person name="McMahon K.D."/>
            <person name="Konstantinidis K.T."/>
            <person name="Eloe-Fadrosh E.A."/>
            <person name="Kyrpides N.C."/>
            <person name="Woyke T."/>
        </authorList>
    </citation>
    <scope>NUCLEOTIDE SEQUENCE</scope>
    <source>
        <strain evidence="1">GVMAG-S-3300013014-136</strain>
    </source>
</reference>
<accession>A0A6C0KTU5</accession>
<proteinExistence type="predicted"/>
<name>A0A6C0KTU5_9ZZZZ</name>
<organism evidence="1">
    <name type="scientific">viral metagenome</name>
    <dbReference type="NCBI Taxonomy" id="1070528"/>
    <lineage>
        <taxon>unclassified sequences</taxon>
        <taxon>metagenomes</taxon>
        <taxon>organismal metagenomes</taxon>
    </lineage>
</organism>
<sequence>MPMNELEFAAHSIMAKDVDLKRMTLREKLLHKRLYEKALAFLHKRNDKIFLFLE</sequence>
<evidence type="ECO:0000313" key="1">
    <source>
        <dbReference type="EMBL" id="QHU20107.1"/>
    </source>
</evidence>
<dbReference type="EMBL" id="MN740962">
    <property type="protein sequence ID" value="QHU20107.1"/>
    <property type="molecule type" value="Genomic_DNA"/>
</dbReference>